<accession>A0ACC2V0E5</accession>
<name>A0ACC2V0E5_9TREE</name>
<sequence>MSSVRPITENSCVSLWQATNRGRDSLYGHNDGTIPTTAKQITNTGNNDQAAQEMPEEADIVIVGGGTMGASLAYFLTREGGIGKGQKVVVLEARDVASGASGKNGGHVGPSTSGAYSMHQKPIGQGGSGVSSEEAVKIVQSERENLELISKVIKDEELDVDFWRGYLCEVHESQKSSDAHVAAYRAWIAAREACAVAGDHDTRIITDAEEAKKLFTWAPVTSYIKMEDGRWDLQVSHGGVSKGIKAGKVVLCTNAYTKNFFKKDDQEEELLHSHIRPAYAQCSLITPTRTYSGQNALQYTYNMDGDFYLVQTPGGGMVLGGWDLPLLEGRETRIWHRVGNEDDSSVLSVWTKFLANYCRTRFAGWGKETVGEGATRTWSALMTDSKDALPLVGEAPGKEGMYISAGFHGHGQSRIFIIAKGLAEDFLRTGEWPESLPKSFMLTQERLEQSRHVGQVMDVYSAIGDDEVVVLGLNVQAKGMLRE</sequence>
<proteinExistence type="predicted"/>
<organism evidence="1 2">
    <name type="scientific">Naganishia friedmannii</name>
    <dbReference type="NCBI Taxonomy" id="89922"/>
    <lineage>
        <taxon>Eukaryota</taxon>
        <taxon>Fungi</taxon>
        <taxon>Dikarya</taxon>
        <taxon>Basidiomycota</taxon>
        <taxon>Agaricomycotina</taxon>
        <taxon>Tremellomycetes</taxon>
        <taxon>Filobasidiales</taxon>
        <taxon>Filobasidiaceae</taxon>
        <taxon>Naganishia</taxon>
    </lineage>
</organism>
<protein>
    <submittedName>
        <fullName evidence="1">Uncharacterized protein</fullName>
    </submittedName>
</protein>
<dbReference type="Proteomes" id="UP001227268">
    <property type="component" value="Unassembled WGS sequence"/>
</dbReference>
<evidence type="ECO:0000313" key="1">
    <source>
        <dbReference type="EMBL" id="KAJ9092815.1"/>
    </source>
</evidence>
<dbReference type="EMBL" id="JASBWT010000035">
    <property type="protein sequence ID" value="KAJ9092815.1"/>
    <property type="molecule type" value="Genomic_DNA"/>
</dbReference>
<evidence type="ECO:0000313" key="2">
    <source>
        <dbReference type="Proteomes" id="UP001227268"/>
    </source>
</evidence>
<comment type="caution">
    <text evidence="1">The sequence shown here is derived from an EMBL/GenBank/DDBJ whole genome shotgun (WGS) entry which is preliminary data.</text>
</comment>
<reference evidence="1" key="1">
    <citation type="submission" date="2023-04" db="EMBL/GenBank/DDBJ databases">
        <title>Draft Genome sequencing of Naganishia species isolated from polar environments using Oxford Nanopore Technology.</title>
        <authorList>
            <person name="Leo P."/>
            <person name="Venkateswaran K."/>
        </authorList>
    </citation>
    <scope>NUCLEOTIDE SEQUENCE</scope>
    <source>
        <strain evidence="1">MNA-CCFEE 5423</strain>
    </source>
</reference>
<gene>
    <name evidence="1" type="ORF">QFC21_006691</name>
</gene>
<keyword evidence="2" id="KW-1185">Reference proteome</keyword>